<dbReference type="PANTHER" id="PTHR41248">
    <property type="entry name" value="NORD PROTEIN"/>
    <property type="match status" value="1"/>
</dbReference>
<accession>N1V2L6</accession>
<dbReference type="PIRSF" id="PIRSF031715">
    <property type="entry name" value="Cob_chel_CobT"/>
    <property type="match status" value="1"/>
</dbReference>
<evidence type="ECO:0000313" key="3">
    <source>
        <dbReference type="Proteomes" id="UP000010729"/>
    </source>
</evidence>
<dbReference type="Gene3D" id="3.40.50.410">
    <property type="entry name" value="von Willebrand factor, type A domain"/>
    <property type="match status" value="1"/>
</dbReference>
<dbReference type="GO" id="GO:0009236">
    <property type="term" value="P:cobalamin biosynthetic process"/>
    <property type="evidence" value="ECO:0007669"/>
    <property type="project" value="InterPro"/>
</dbReference>
<reference evidence="2 3" key="1">
    <citation type="journal article" date="2013" name="Genome Announc.">
        <title>Draft Genome Sequence of Arthrobacter crystallopoietes Strain BAB-32, Revealing Genes for Bioremediation.</title>
        <authorList>
            <person name="Joshi M.N."/>
            <person name="Pandit A.S."/>
            <person name="Sharma A."/>
            <person name="Pandya R.V."/>
            <person name="Desai S.M."/>
            <person name="Saxena A.K."/>
            <person name="Bagatharia S.B."/>
        </authorList>
    </citation>
    <scope>NUCLEOTIDE SEQUENCE [LARGE SCALE GENOMIC DNA]</scope>
    <source>
        <strain evidence="2 3">BAB-32</strain>
    </source>
</reference>
<protein>
    <submittedName>
        <fullName evidence="2">Cobaltochelatase</fullName>
    </submittedName>
</protein>
<dbReference type="PANTHER" id="PTHR41248:SF1">
    <property type="entry name" value="NORD PROTEIN"/>
    <property type="match status" value="1"/>
</dbReference>
<gene>
    <name evidence="2" type="ORF">D477_010631</name>
</gene>
<dbReference type="InterPro" id="IPR025861">
    <property type="entry name" value="CobT_VWA_dom"/>
</dbReference>
<dbReference type="EMBL" id="ANPE02000124">
    <property type="protein sequence ID" value="EMY34239.1"/>
    <property type="molecule type" value="Genomic_DNA"/>
</dbReference>
<dbReference type="SUPFAM" id="SSF53300">
    <property type="entry name" value="vWA-like"/>
    <property type="match status" value="1"/>
</dbReference>
<dbReference type="InterPro" id="IPR051928">
    <property type="entry name" value="NorD/CobT"/>
</dbReference>
<dbReference type="AlphaFoldDB" id="N1V2L6"/>
<sequence>MSATDTAAQRRRQRIEQLGSAAVRALSGDPAVELRGRNLYRGGRLVPLEAPHLYPEPAARFPSFRGATDGMALRLRHSDPDLHRRLLPEPATARLVFETLEQLRVEALAAAGPGMVRNLRARHEEWSLAFHRSGLTETSVGLLLYTALQVCRSRVTAQPVVAETEDLIEETRGRLTGLLGPDLALLRRRRFHQEAYAVPALSIASALQDAVDAADEQAGAADASRDRKLRAEFSLLVDLGDDGGASVSGSADLAPGSGAGGYRAFTTAYDRVLQAGSLVRREQLLDFRRWIDDRVRESGVNVARLARRLEPLLSVPESAGWDFGQEEGVIDGGRLSQLVSSPGERRLFKTVHTGRQPATAVSFLLDCSGSMKHHAEDLAVFLDLFLRAFDQAGISSEVLGFTTGAWNGGRALREWQRAGKPEHPGRLNETCHLVFKDADTSWRRARPSIAALLKTTLFREGVDGEAVQWAARRLAERPEQRRILFVVSDGSPADGATALANDEQYLDRHLAAVTAGLDAQGLVSVYGLGLGLDLSRYYRRSLILDTARLGEAEGLREVLTLLERTLPPLHS</sequence>
<dbReference type="Proteomes" id="UP000010729">
    <property type="component" value="Unassembled WGS sequence"/>
</dbReference>
<keyword evidence="3" id="KW-1185">Reference proteome</keyword>
<dbReference type="RefSeq" id="WP_005268963.1">
    <property type="nucleotide sequence ID" value="NZ_ANPE02000124.1"/>
</dbReference>
<feature type="domain" description="Cobalamin biosynthesis protein CobT VWA" evidence="1">
    <location>
        <begin position="355"/>
        <end position="552"/>
    </location>
</feature>
<organism evidence="2 3">
    <name type="scientific">Arthrobacter crystallopoietes BAB-32</name>
    <dbReference type="NCBI Taxonomy" id="1246476"/>
    <lineage>
        <taxon>Bacteria</taxon>
        <taxon>Bacillati</taxon>
        <taxon>Actinomycetota</taxon>
        <taxon>Actinomycetes</taxon>
        <taxon>Micrococcales</taxon>
        <taxon>Micrococcaceae</taxon>
        <taxon>Crystallibacter</taxon>
    </lineage>
</organism>
<evidence type="ECO:0000313" key="2">
    <source>
        <dbReference type="EMBL" id="EMY34239.1"/>
    </source>
</evidence>
<dbReference type="Pfam" id="PF06213">
    <property type="entry name" value="CobT"/>
    <property type="match status" value="1"/>
</dbReference>
<dbReference type="InterPro" id="IPR006538">
    <property type="entry name" value="CobT"/>
</dbReference>
<name>N1V2L6_9MICC</name>
<proteinExistence type="predicted"/>
<dbReference type="OrthoDB" id="9764783at2"/>
<evidence type="ECO:0000259" key="1">
    <source>
        <dbReference type="Pfam" id="PF11775"/>
    </source>
</evidence>
<dbReference type="Pfam" id="PF11775">
    <property type="entry name" value="CobT_C"/>
    <property type="match status" value="1"/>
</dbReference>
<dbReference type="InterPro" id="IPR036465">
    <property type="entry name" value="vWFA_dom_sf"/>
</dbReference>
<comment type="caution">
    <text evidence="2">The sequence shown here is derived from an EMBL/GenBank/DDBJ whole genome shotgun (WGS) entry which is preliminary data.</text>
</comment>